<feature type="transmembrane region" description="Helical" evidence="8">
    <location>
        <begin position="40"/>
        <end position="59"/>
    </location>
</feature>
<keyword evidence="6 8" id="KW-0472">Membrane</keyword>
<dbReference type="Proteomes" id="UP000309340">
    <property type="component" value="Unassembled WGS sequence"/>
</dbReference>
<gene>
    <name evidence="9" type="ORF">B0A55_08253</name>
</gene>
<dbReference type="GO" id="GO:0005789">
    <property type="term" value="C:endoplasmic reticulum membrane"/>
    <property type="evidence" value="ECO:0007669"/>
    <property type="project" value="UniProtKB-SubCell"/>
</dbReference>
<dbReference type="STRING" id="329884.A0A4U0X448"/>
<dbReference type="GO" id="GO:0006624">
    <property type="term" value="P:vacuolar protein processing"/>
    <property type="evidence" value="ECO:0007669"/>
    <property type="project" value="TreeGrafter"/>
</dbReference>
<dbReference type="EMBL" id="NAJQ01000365">
    <property type="protein sequence ID" value="TKA71160.1"/>
    <property type="molecule type" value="Genomic_DNA"/>
</dbReference>
<dbReference type="InterPro" id="IPR008506">
    <property type="entry name" value="SND2/TMEM208"/>
</dbReference>
<feature type="region of interest" description="Disordered" evidence="7">
    <location>
        <begin position="168"/>
        <end position="196"/>
    </location>
</feature>
<comment type="similarity">
    <text evidence="2">Belongs to the TMEM208 family.</text>
</comment>
<evidence type="ECO:0000313" key="10">
    <source>
        <dbReference type="Proteomes" id="UP000309340"/>
    </source>
</evidence>
<evidence type="ECO:0000256" key="1">
    <source>
        <dbReference type="ARBA" id="ARBA00004477"/>
    </source>
</evidence>
<comment type="caution">
    <text evidence="9">The sequence shown here is derived from an EMBL/GenBank/DDBJ whole genome shotgun (WGS) entry which is preliminary data.</text>
</comment>
<keyword evidence="4" id="KW-0256">Endoplasmic reticulum</keyword>
<evidence type="ECO:0000256" key="2">
    <source>
        <dbReference type="ARBA" id="ARBA00009950"/>
    </source>
</evidence>
<evidence type="ECO:0008006" key="11">
    <source>
        <dbReference type="Google" id="ProtNLM"/>
    </source>
</evidence>
<keyword evidence="3 8" id="KW-0812">Transmembrane</keyword>
<evidence type="ECO:0000256" key="5">
    <source>
        <dbReference type="ARBA" id="ARBA00022989"/>
    </source>
</evidence>
<dbReference type="GO" id="GO:0005773">
    <property type="term" value="C:vacuole"/>
    <property type="evidence" value="ECO:0007669"/>
    <property type="project" value="GOC"/>
</dbReference>
<evidence type="ECO:0000256" key="7">
    <source>
        <dbReference type="SAM" id="MobiDB-lite"/>
    </source>
</evidence>
<evidence type="ECO:0000256" key="3">
    <source>
        <dbReference type="ARBA" id="ARBA00022692"/>
    </source>
</evidence>
<name>A0A4U0X448_9PEZI</name>
<comment type="subcellular location">
    <subcellularLocation>
        <location evidence="1">Endoplasmic reticulum membrane</location>
        <topology evidence="1">Multi-pass membrane protein</topology>
    </subcellularLocation>
</comment>
<sequence length="196" mass="21725">MQVVAVAGSVVGIIYAGVRETRDVKAQKTQATRNTATLNRTHLISLGIYIFFLLIRTIFFSRRLLPFILLNLPGLAIEFWFERVGRPSYTESANGKELRKAGEPLDAKGLTEWMWDVVYWSWGNTVLAALAGDWAWYLYAVVPLYSAWLAFSTYSGVRQGFSGMSAGAAGEGSGGGGQSKRQAKIEKKGGQRMQYR</sequence>
<accession>A0A4U0X448</accession>
<evidence type="ECO:0000256" key="8">
    <source>
        <dbReference type="SAM" id="Phobius"/>
    </source>
</evidence>
<evidence type="ECO:0000313" key="9">
    <source>
        <dbReference type="EMBL" id="TKA71160.1"/>
    </source>
</evidence>
<feature type="compositionally biased region" description="Gly residues" evidence="7">
    <location>
        <begin position="169"/>
        <end position="178"/>
    </location>
</feature>
<dbReference type="PANTHER" id="PTHR13505">
    <property type="entry name" value="TRANSMEMBRANE PROTEIN 208"/>
    <property type="match status" value="1"/>
</dbReference>
<dbReference type="OrthoDB" id="10012212at2759"/>
<protein>
    <recommendedName>
        <fullName evidence="11">DUF788 domain protein</fullName>
    </recommendedName>
</protein>
<reference evidence="9 10" key="1">
    <citation type="submission" date="2017-03" db="EMBL/GenBank/DDBJ databases">
        <title>Genomes of endolithic fungi from Antarctica.</title>
        <authorList>
            <person name="Coleine C."/>
            <person name="Masonjones S."/>
            <person name="Stajich J.E."/>
        </authorList>
    </citation>
    <scope>NUCLEOTIDE SEQUENCE [LARGE SCALE GENOMIC DNA]</scope>
    <source>
        <strain evidence="9 10">CCFEE 5184</strain>
    </source>
</reference>
<keyword evidence="10" id="KW-1185">Reference proteome</keyword>
<proteinExistence type="inferred from homology"/>
<organism evidence="9 10">
    <name type="scientific">Friedmanniomyces simplex</name>
    <dbReference type="NCBI Taxonomy" id="329884"/>
    <lineage>
        <taxon>Eukaryota</taxon>
        <taxon>Fungi</taxon>
        <taxon>Dikarya</taxon>
        <taxon>Ascomycota</taxon>
        <taxon>Pezizomycotina</taxon>
        <taxon>Dothideomycetes</taxon>
        <taxon>Dothideomycetidae</taxon>
        <taxon>Mycosphaerellales</taxon>
        <taxon>Teratosphaeriaceae</taxon>
        <taxon>Friedmanniomyces</taxon>
    </lineage>
</organism>
<keyword evidence="5 8" id="KW-1133">Transmembrane helix</keyword>
<evidence type="ECO:0000256" key="6">
    <source>
        <dbReference type="ARBA" id="ARBA00023136"/>
    </source>
</evidence>
<dbReference type="PANTHER" id="PTHR13505:SF7">
    <property type="entry name" value="TRANSMEMBRANE PROTEIN 208"/>
    <property type="match status" value="1"/>
</dbReference>
<dbReference type="AlphaFoldDB" id="A0A4U0X448"/>
<feature type="transmembrane region" description="Helical" evidence="8">
    <location>
        <begin position="134"/>
        <end position="154"/>
    </location>
</feature>
<evidence type="ECO:0000256" key="4">
    <source>
        <dbReference type="ARBA" id="ARBA00022824"/>
    </source>
</evidence>
<dbReference type="Pfam" id="PF05620">
    <property type="entry name" value="TMEM208_SND2"/>
    <property type="match status" value="1"/>
</dbReference>